<dbReference type="Pfam" id="PF10300">
    <property type="entry name" value="Iml2-TPR_39"/>
    <property type="match status" value="1"/>
</dbReference>
<keyword evidence="2" id="KW-1185">Reference proteome</keyword>
<dbReference type="AlphaFoldDB" id="A0AAU9WJ04"/>
<evidence type="ECO:0000313" key="1">
    <source>
        <dbReference type="EMBL" id="CAH3115644.1"/>
    </source>
</evidence>
<organism evidence="1 2">
    <name type="scientific">Pocillopora meandrina</name>
    <dbReference type="NCBI Taxonomy" id="46732"/>
    <lineage>
        <taxon>Eukaryota</taxon>
        <taxon>Metazoa</taxon>
        <taxon>Cnidaria</taxon>
        <taxon>Anthozoa</taxon>
        <taxon>Hexacorallia</taxon>
        <taxon>Scleractinia</taxon>
        <taxon>Astrocoeniina</taxon>
        <taxon>Pocilloporidae</taxon>
        <taxon>Pocillopora</taxon>
    </lineage>
</organism>
<dbReference type="EMBL" id="CALNXJ010000015">
    <property type="protein sequence ID" value="CAH3115644.1"/>
    <property type="molecule type" value="Genomic_DNA"/>
</dbReference>
<dbReference type="PANTHER" id="PTHR31859:SF9">
    <property type="entry name" value="TETRATRICOPEPTIDE REPEAT PROTEIN 39B"/>
    <property type="match status" value="1"/>
</dbReference>
<gene>
    <name evidence="1" type="ORF">PMEA_00006923</name>
</gene>
<reference evidence="1 2" key="1">
    <citation type="submission" date="2022-05" db="EMBL/GenBank/DDBJ databases">
        <authorList>
            <consortium name="Genoscope - CEA"/>
            <person name="William W."/>
        </authorList>
    </citation>
    <scope>NUCLEOTIDE SEQUENCE [LARGE SCALE GENOMIC DNA]</scope>
</reference>
<proteinExistence type="predicted"/>
<dbReference type="InterPro" id="IPR019412">
    <property type="entry name" value="IML2/TPR_39"/>
</dbReference>
<evidence type="ECO:0000313" key="2">
    <source>
        <dbReference type="Proteomes" id="UP001159428"/>
    </source>
</evidence>
<sequence length="94" mass="10700">MLSCAMPNVYLWGHYSHLFSFICRTLKIRSADETYKTCLDMVAHQPSSLQHSLQRKDFKGGVHLGIGGFNLMLSLLPTKIIKLLEWIGFPGDKF</sequence>
<protein>
    <submittedName>
        <fullName evidence="1">Uncharacterized protein</fullName>
    </submittedName>
</protein>
<comment type="caution">
    <text evidence="1">The sequence shown here is derived from an EMBL/GenBank/DDBJ whole genome shotgun (WGS) entry which is preliminary data.</text>
</comment>
<name>A0AAU9WJ04_9CNID</name>
<accession>A0AAU9WJ04</accession>
<dbReference type="Proteomes" id="UP001159428">
    <property type="component" value="Unassembled WGS sequence"/>
</dbReference>
<dbReference type="PANTHER" id="PTHR31859">
    <property type="entry name" value="TETRATRICOPEPTIDE REPEAT PROTEIN 39 FAMILY MEMBER"/>
    <property type="match status" value="1"/>
</dbReference>